<organism evidence="1 2">
    <name type="scientific">Algoriphagus confluentis</name>
    <dbReference type="NCBI Taxonomy" id="1697556"/>
    <lineage>
        <taxon>Bacteria</taxon>
        <taxon>Pseudomonadati</taxon>
        <taxon>Bacteroidota</taxon>
        <taxon>Cytophagia</taxon>
        <taxon>Cytophagales</taxon>
        <taxon>Cyclobacteriaceae</taxon>
        <taxon>Algoriphagus</taxon>
    </lineage>
</organism>
<protein>
    <submittedName>
        <fullName evidence="1">Uncharacterized protein</fullName>
    </submittedName>
</protein>
<dbReference type="Proteomes" id="UP001338309">
    <property type="component" value="Unassembled WGS sequence"/>
</dbReference>
<evidence type="ECO:0000313" key="2">
    <source>
        <dbReference type="Proteomes" id="UP001338309"/>
    </source>
</evidence>
<name>A0ABQ6PI20_9BACT</name>
<dbReference type="EMBL" id="BTPD01000001">
    <property type="protein sequence ID" value="GMQ27542.1"/>
    <property type="molecule type" value="Genomic_DNA"/>
</dbReference>
<sequence length="46" mass="5518">MDFLWFWSKLYGNVTVERGFSQRRSFFDEFLKKELAAHGIGFLKKS</sequence>
<gene>
    <name evidence="1" type="ORF">Aconfl_01840</name>
</gene>
<proteinExistence type="predicted"/>
<evidence type="ECO:0000313" key="1">
    <source>
        <dbReference type="EMBL" id="GMQ27542.1"/>
    </source>
</evidence>
<reference evidence="1 2" key="1">
    <citation type="submission" date="2023-08" db="EMBL/GenBank/DDBJ databases">
        <title>Draft genome sequence of Algoriphagus confluentis.</title>
        <authorList>
            <person name="Takatani N."/>
            <person name="Hosokawa M."/>
            <person name="Sawabe T."/>
        </authorList>
    </citation>
    <scope>NUCLEOTIDE SEQUENCE [LARGE SCALE GENOMIC DNA]</scope>
    <source>
        <strain evidence="1 2">NBRC 111222</strain>
    </source>
</reference>
<keyword evidence="2" id="KW-1185">Reference proteome</keyword>
<comment type="caution">
    <text evidence="1">The sequence shown here is derived from an EMBL/GenBank/DDBJ whole genome shotgun (WGS) entry which is preliminary data.</text>
</comment>
<accession>A0ABQ6PI20</accession>